<evidence type="ECO:0000313" key="3">
    <source>
        <dbReference type="Proteomes" id="UP001144313"/>
    </source>
</evidence>
<protein>
    <recommendedName>
        <fullName evidence="4">Nucleotidyltransferase AbiEii toxin of type IV toxin-antitoxin system</fullName>
    </recommendedName>
</protein>
<feature type="region of interest" description="Disordered" evidence="1">
    <location>
        <begin position="98"/>
        <end position="130"/>
    </location>
</feature>
<proteinExistence type="predicted"/>
<keyword evidence="3" id="KW-1185">Reference proteome</keyword>
<reference evidence="2" key="1">
    <citation type="submission" date="2022-12" db="EMBL/GenBank/DDBJ databases">
        <title>Reference genome sequencing for broad-spectrum identification of bacterial and archaeal isolates by mass spectrometry.</title>
        <authorList>
            <person name="Sekiguchi Y."/>
            <person name="Tourlousse D.M."/>
        </authorList>
    </citation>
    <scope>NUCLEOTIDE SEQUENCE</scope>
    <source>
        <strain evidence="2">LLR39Z86</strain>
    </source>
</reference>
<evidence type="ECO:0008006" key="4">
    <source>
        <dbReference type="Google" id="ProtNLM"/>
    </source>
</evidence>
<sequence length="130" mass="14175">MFFELPESRGFVLAGGGALIAQHLIDRPTDDLDFFTSPQHASVVPAVRAFARAVTERAWKAAIIQEVPTFCRMHLTGMDDELLVDLAIDAPPRLPTIDTAVGPSLKAERRPGFPPGPPFTSRASPRRRAS</sequence>
<dbReference type="Proteomes" id="UP001144313">
    <property type="component" value="Unassembled WGS sequence"/>
</dbReference>
<name>A0A9W6G3Z6_9ACTN</name>
<dbReference type="EMBL" id="BSDT01000001">
    <property type="protein sequence ID" value="GLI40579.1"/>
    <property type="molecule type" value="Genomic_DNA"/>
</dbReference>
<dbReference type="Pfam" id="PF08843">
    <property type="entry name" value="AbiEii"/>
    <property type="match status" value="1"/>
</dbReference>
<evidence type="ECO:0000256" key="1">
    <source>
        <dbReference type="SAM" id="MobiDB-lite"/>
    </source>
</evidence>
<dbReference type="AlphaFoldDB" id="A0A9W6G3Z6"/>
<organism evidence="2 3">
    <name type="scientific">Glycomyces algeriensis</name>
    <dbReference type="NCBI Taxonomy" id="256037"/>
    <lineage>
        <taxon>Bacteria</taxon>
        <taxon>Bacillati</taxon>
        <taxon>Actinomycetota</taxon>
        <taxon>Actinomycetes</taxon>
        <taxon>Glycomycetales</taxon>
        <taxon>Glycomycetaceae</taxon>
        <taxon>Glycomyces</taxon>
    </lineage>
</organism>
<accession>A0A9W6G3Z6</accession>
<comment type="caution">
    <text evidence="2">The sequence shown here is derived from an EMBL/GenBank/DDBJ whole genome shotgun (WGS) entry which is preliminary data.</text>
</comment>
<dbReference type="InterPro" id="IPR014942">
    <property type="entry name" value="AbiEii"/>
</dbReference>
<gene>
    <name evidence="2" type="ORF">GALLR39Z86_04290</name>
</gene>
<dbReference type="RefSeq" id="WP_281846088.1">
    <property type="nucleotide sequence ID" value="NZ_BSDT01000001.1"/>
</dbReference>
<evidence type="ECO:0000313" key="2">
    <source>
        <dbReference type="EMBL" id="GLI40579.1"/>
    </source>
</evidence>